<name>A0A8T1BN21_9STRA</name>
<dbReference type="EMBL" id="RCMK01000994">
    <property type="protein sequence ID" value="KAG2905268.1"/>
    <property type="molecule type" value="Genomic_DNA"/>
</dbReference>
<dbReference type="Proteomes" id="UP000736787">
    <property type="component" value="Unassembled WGS sequence"/>
</dbReference>
<dbReference type="AlphaFoldDB" id="A0A8T1BN21"/>
<evidence type="ECO:0000313" key="1">
    <source>
        <dbReference type="EMBL" id="KAG2905268.1"/>
    </source>
</evidence>
<sequence length="70" mass="7712">MICDARITEYKVTSRVLLATIAVRVRVPVPLGFARVLLKRAIVAVKDQLEGSCIGLDALGQITHEMYVVM</sequence>
<reference evidence="1" key="1">
    <citation type="submission" date="2018-10" db="EMBL/GenBank/DDBJ databases">
        <title>Effector identification in a new, highly contiguous assembly of the strawberry crown rot pathogen Phytophthora cactorum.</title>
        <authorList>
            <person name="Armitage A.D."/>
            <person name="Nellist C.F."/>
            <person name="Bates H."/>
            <person name="Vickerstaff R.J."/>
            <person name="Harrison R.J."/>
        </authorList>
    </citation>
    <scope>NUCLEOTIDE SEQUENCE</scope>
    <source>
        <strain evidence="1">4040</strain>
    </source>
</reference>
<gene>
    <name evidence="1" type="ORF">PC117_g20789</name>
</gene>
<protein>
    <submittedName>
        <fullName evidence="1">Uncharacterized protein</fullName>
    </submittedName>
</protein>
<accession>A0A8T1BN21</accession>
<proteinExistence type="predicted"/>
<organism evidence="1 2">
    <name type="scientific">Phytophthora cactorum</name>
    <dbReference type="NCBI Taxonomy" id="29920"/>
    <lineage>
        <taxon>Eukaryota</taxon>
        <taxon>Sar</taxon>
        <taxon>Stramenopiles</taxon>
        <taxon>Oomycota</taxon>
        <taxon>Peronosporomycetes</taxon>
        <taxon>Peronosporales</taxon>
        <taxon>Peronosporaceae</taxon>
        <taxon>Phytophthora</taxon>
    </lineage>
</organism>
<comment type="caution">
    <text evidence="1">The sequence shown here is derived from an EMBL/GenBank/DDBJ whole genome shotgun (WGS) entry which is preliminary data.</text>
</comment>
<evidence type="ECO:0000313" key="2">
    <source>
        <dbReference type="Proteomes" id="UP000736787"/>
    </source>
</evidence>